<dbReference type="Proteomes" id="UP000265618">
    <property type="component" value="Unassembled WGS sequence"/>
</dbReference>
<reference evidence="1 2" key="1">
    <citation type="journal article" date="2018" name="PLoS ONE">
        <title>The draft genome of Kipferlia bialata reveals reductive genome evolution in fornicate parasites.</title>
        <authorList>
            <person name="Tanifuji G."/>
            <person name="Takabayashi S."/>
            <person name="Kume K."/>
            <person name="Takagi M."/>
            <person name="Nakayama T."/>
            <person name="Kamikawa R."/>
            <person name="Inagaki Y."/>
            <person name="Hashimoto T."/>
        </authorList>
    </citation>
    <scope>NUCLEOTIDE SEQUENCE [LARGE SCALE GENOMIC DNA]</scope>
    <source>
        <strain evidence="1">NY0173</strain>
    </source>
</reference>
<gene>
    <name evidence="1" type="ORF">KIPB_004488</name>
</gene>
<accession>A0A9K3CX18</accession>
<comment type="caution">
    <text evidence="1">The sequence shown here is derived from an EMBL/GenBank/DDBJ whole genome shotgun (WGS) entry which is preliminary data.</text>
</comment>
<name>A0A9K3CX18_9EUKA</name>
<organism evidence="1 2">
    <name type="scientific">Kipferlia bialata</name>
    <dbReference type="NCBI Taxonomy" id="797122"/>
    <lineage>
        <taxon>Eukaryota</taxon>
        <taxon>Metamonada</taxon>
        <taxon>Carpediemonas-like organisms</taxon>
        <taxon>Kipferlia</taxon>
    </lineage>
</organism>
<protein>
    <submittedName>
        <fullName evidence="1">Uncharacterized protein</fullName>
    </submittedName>
</protein>
<dbReference type="AlphaFoldDB" id="A0A9K3CX18"/>
<sequence>MGRILSAHTPLKLSTDKRRPPVLPAVLRDQFLLGTNAVARCLSKALPGSDGEQSAEPHPLSLVVTSRSTSTQHLISLCALSHTPMLVVPLSTLPEMFDIHSCLAMGVKAGQGSAEATPTTSGLETLGMMPSIDVGTEVELMRSSHVPLRTGKKGTAKKR</sequence>
<evidence type="ECO:0000313" key="1">
    <source>
        <dbReference type="EMBL" id="GIQ83209.1"/>
    </source>
</evidence>
<evidence type="ECO:0000313" key="2">
    <source>
        <dbReference type="Proteomes" id="UP000265618"/>
    </source>
</evidence>
<dbReference type="EMBL" id="BDIP01000962">
    <property type="protein sequence ID" value="GIQ83209.1"/>
    <property type="molecule type" value="Genomic_DNA"/>
</dbReference>
<keyword evidence="2" id="KW-1185">Reference proteome</keyword>
<proteinExistence type="predicted"/>